<dbReference type="Proteomes" id="UP001152562">
    <property type="component" value="Unassembled WGS sequence"/>
</dbReference>
<comment type="caution">
    <text evidence="1">The sequence shown here is derived from an EMBL/GenBank/DDBJ whole genome shotgun (WGS) entry which is preliminary data.</text>
</comment>
<dbReference type="EMBL" id="CALOZG010000087">
    <property type="protein sequence ID" value="CAH4038748.1"/>
    <property type="molecule type" value="Genomic_DNA"/>
</dbReference>
<protein>
    <submittedName>
        <fullName evidence="1">Uncharacterized protein</fullName>
    </submittedName>
</protein>
<keyword evidence="2" id="KW-1185">Reference proteome</keyword>
<organism evidence="1 2">
    <name type="scientific">Pieris brassicae</name>
    <name type="common">White butterfly</name>
    <name type="synonym">Large white butterfly</name>
    <dbReference type="NCBI Taxonomy" id="7116"/>
    <lineage>
        <taxon>Eukaryota</taxon>
        <taxon>Metazoa</taxon>
        <taxon>Ecdysozoa</taxon>
        <taxon>Arthropoda</taxon>
        <taxon>Hexapoda</taxon>
        <taxon>Insecta</taxon>
        <taxon>Pterygota</taxon>
        <taxon>Neoptera</taxon>
        <taxon>Endopterygota</taxon>
        <taxon>Lepidoptera</taxon>
        <taxon>Glossata</taxon>
        <taxon>Ditrysia</taxon>
        <taxon>Papilionoidea</taxon>
        <taxon>Pieridae</taxon>
        <taxon>Pierinae</taxon>
        <taxon>Pieris</taxon>
    </lineage>
</organism>
<reference evidence="1" key="1">
    <citation type="submission" date="2022-05" db="EMBL/GenBank/DDBJ databases">
        <authorList>
            <person name="Okamura Y."/>
        </authorList>
    </citation>
    <scope>NUCLEOTIDE SEQUENCE</scope>
</reference>
<gene>
    <name evidence="1" type="ORF">PIBRA_LOCUS14251</name>
</gene>
<dbReference type="AlphaFoldDB" id="A0A9P0U3N8"/>
<name>A0A9P0U3N8_PIEBR</name>
<accession>A0A9P0U3N8</accession>
<proteinExistence type="predicted"/>
<evidence type="ECO:0000313" key="2">
    <source>
        <dbReference type="Proteomes" id="UP001152562"/>
    </source>
</evidence>
<evidence type="ECO:0000313" key="1">
    <source>
        <dbReference type="EMBL" id="CAH4038748.1"/>
    </source>
</evidence>
<sequence>MEACCAITAAEDLVGDQIVPGGGRWGAPHGLLDTWLQMQVSQSERMQRNTKKILVISYIISEIVGD</sequence>